<dbReference type="InterPro" id="IPR036929">
    <property type="entry name" value="DsbDN_sf"/>
</dbReference>
<dbReference type="PANTHER" id="PTHR32234">
    <property type="entry name" value="THIOL:DISULFIDE INTERCHANGE PROTEIN DSBD"/>
    <property type="match status" value="1"/>
</dbReference>
<evidence type="ECO:0000259" key="9">
    <source>
        <dbReference type="Pfam" id="PF02683"/>
    </source>
</evidence>
<dbReference type="Gene3D" id="3.40.30.10">
    <property type="entry name" value="Glutaredoxin"/>
    <property type="match status" value="1"/>
</dbReference>
<feature type="domain" description="Cytochrome C biogenesis protein transmembrane" evidence="9">
    <location>
        <begin position="344"/>
        <end position="563"/>
    </location>
</feature>
<evidence type="ECO:0000256" key="6">
    <source>
        <dbReference type="ARBA" id="ARBA00023136"/>
    </source>
</evidence>
<dbReference type="EMBL" id="JBHSTZ010000008">
    <property type="protein sequence ID" value="MFC6380504.1"/>
    <property type="molecule type" value="Genomic_DNA"/>
</dbReference>
<dbReference type="InterPro" id="IPR003834">
    <property type="entry name" value="Cyt_c_assmbl_TM_dom"/>
</dbReference>
<evidence type="ECO:0000256" key="3">
    <source>
        <dbReference type="ARBA" id="ARBA00022692"/>
    </source>
</evidence>
<feature type="transmembrane region" description="Helical" evidence="7">
    <location>
        <begin position="423"/>
        <end position="446"/>
    </location>
</feature>
<keyword evidence="12" id="KW-1185">Reference proteome</keyword>
<keyword evidence="2" id="KW-1003">Cell membrane</keyword>
<feature type="transmembrane region" description="Helical" evidence="7">
    <location>
        <begin position="597"/>
        <end position="616"/>
    </location>
</feature>
<comment type="caution">
    <text evidence="11">The sequence shown here is derived from an EMBL/GenBank/DDBJ whole genome shotgun (WGS) entry which is preliminary data.</text>
</comment>
<feature type="transmembrane region" description="Helical" evidence="7">
    <location>
        <begin position="386"/>
        <end position="411"/>
    </location>
</feature>
<dbReference type="RefSeq" id="WP_201563362.1">
    <property type="nucleotide sequence ID" value="NZ_CAJGZK010000014.1"/>
</dbReference>
<evidence type="ECO:0000313" key="11">
    <source>
        <dbReference type="EMBL" id="MFC6380504.1"/>
    </source>
</evidence>
<feature type="domain" description="Thiol:disulfide interchange protein DsbD N-terminal" evidence="10">
    <location>
        <begin position="76"/>
        <end position="195"/>
    </location>
</feature>
<dbReference type="InterPro" id="IPR028250">
    <property type="entry name" value="DsbDN"/>
</dbReference>
<evidence type="ECO:0000256" key="2">
    <source>
        <dbReference type="ARBA" id="ARBA00022475"/>
    </source>
</evidence>
<evidence type="ECO:0000259" key="8">
    <source>
        <dbReference type="Pfam" id="PF00085"/>
    </source>
</evidence>
<comment type="subcellular location">
    <subcellularLocation>
        <location evidence="1">Cell membrane</location>
        <topology evidence="1">Multi-pass membrane protein</topology>
    </subcellularLocation>
</comment>
<feature type="transmembrane region" description="Helical" evidence="7">
    <location>
        <begin position="344"/>
        <end position="374"/>
    </location>
</feature>
<feature type="transmembrane region" description="Helical" evidence="7">
    <location>
        <begin position="540"/>
        <end position="559"/>
    </location>
</feature>
<accession>A0ABW1W360</accession>
<evidence type="ECO:0000256" key="7">
    <source>
        <dbReference type="SAM" id="Phobius"/>
    </source>
</evidence>
<name>A0ABW1W360_9GAMM</name>
<keyword evidence="4" id="KW-0201">Cytochrome c-type biogenesis</keyword>
<evidence type="ECO:0000256" key="1">
    <source>
        <dbReference type="ARBA" id="ARBA00004651"/>
    </source>
</evidence>
<feature type="transmembrane region" description="Helical" evidence="7">
    <location>
        <begin position="565"/>
        <end position="585"/>
    </location>
</feature>
<gene>
    <name evidence="11" type="ORF">ACFP58_03300</name>
</gene>
<keyword evidence="5 7" id="KW-1133">Transmembrane helix</keyword>
<evidence type="ECO:0000313" key="12">
    <source>
        <dbReference type="Proteomes" id="UP001596264"/>
    </source>
</evidence>
<feature type="transmembrane region" description="Helical" evidence="7">
    <location>
        <begin position="506"/>
        <end position="528"/>
    </location>
</feature>
<dbReference type="InterPro" id="IPR036249">
    <property type="entry name" value="Thioredoxin-like_sf"/>
</dbReference>
<dbReference type="Proteomes" id="UP001596264">
    <property type="component" value="Unassembled WGS sequence"/>
</dbReference>
<dbReference type="Pfam" id="PF00085">
    <property type="entry name" value="Thioredoxin"/>
    <property type="match status" value="1"/>
</dbReference>
<evidence type="ECO:0000259" key="10">
    <source>
        <dbReference type="Pfam" id="PF11412"/>
    </source>
</evidence>
<protein>
    <submittedName>
        <fullName evidence="11">Protein-disulfide reductase DsbD domain-containing protein</fullName>
    </submittedName>
</protein>
<evidence type="ECO:0000256" key="5">
    <source>
        <dbReference type="ARBA" id="ARBA00022989"/>
    </source>
</evidence>
<dbReference type="Gene3D" id="2.60.40.1250">
    <property type="entry name" value="Thiol:disulfide interchange protein DsbD, N-terminal domain"/>
    <property type="match status" value="1"/>
</dbReference>
<dbReference type="Pfam" id="PF11412">
    <property type="entry name" value="DsbD_N"/>
    <property type="match status" value="1"/>
</dbReference>
<dbReference type="SUPFAM" id="SSF52833">
    <property type="entry name" value="Thioredoxin-like"/>
    <property type="match status" value="1"/>
</dbReference>
<feature type="transmembrane region" description="Helical" evidence="7">
    <location>
        <begin position="474"/>
        <end position="500"/>
    </location>
</feature>
<feature type="domain" description="Thioredoxin" evidence="8">
    <location>
        <begin position="658"/>
        <end position="758"/>
    </location>
</feature>
<keyword evidence="3 7" id="KW-0812">Transmembrane</keyword>
<reference evidence="12" key="1">
    <citation type="journal article" date="2019" name="Int. J. Syst. Evol. Microbiol.">
        <title>The Global Catalogue of Microorganisms (GCM) 10K type strain sequencing project: providing services to taxonomists for standard genome sequencing and annotation.</title>
        <authorList>
            <consortium name="The Broad Institute Genomics Platform"/>
            <consortium name="The Broad Institute Genome Sequencing Center for Infectious Disease"/>
            <person name="Wu L."/>
            <person name="Ma J."/>
        </authorList>
    </citation>
    <scope>NUCLEOTIDE SEQUENCE [LARGE SCALE GENOMIC DNA]</scope>
    <source>
        <strain evidence="12">CCM 2050</strain>
    </source>
</reference>
<dbReference type="InterPro" id="IPR013766">
    <property type="entry name" value="Thioredoxin_domain"/>
</dbReference>
<evidence type="ECO:0000256" key="4">
    <source>
        <dbReference type="ARBA" id="ARBA00022748"/>
    </source>
</evidence>
<sequence length="762" mass="79569">MSIKTAKNISSLTLVSTKSQSSKNLPSVVNKVPKKSYLLALTIASSSLFAGLAALPMTTQAAGLGDLFSNDKSAVQTKFLPVEEAFQVSSSGKPVTASTRLSINFDITPGHYIYKNQLKLTLPAGVTAGPFRFNQSHKLIDDPTYGKVAVFDQANVVATTMLTNSSGKSVDNAAMVIGWQGCAYAGLCYPPEKIKTTISVAAAPQQSTGSSTSSAAKVSANKALATQDNLATNAQENVDTVNVAGAASATKPSENLKATDANSLTAEAGEALIDDEVIDYALIDDGALDSETTATNMISGADGRVVGSDATNSSSAISSSSANTSTIANNLVEGDPFGLASHPWLAFGLLFLAGLGLALTPCVLPMLPIVANIVARQKNPTVKKGIILTTSYAIGVATAYGLLGAVIAVFGESLGIIGWLQNPIILISFAIVFILLALYMLGVFTIRLPRAISSKIQGLSQAGDSKLGSTGGSLVAGFLSALVVSPCVSAPLFGALLAVSTIGSPLLGFAALFMLGFGLSAPLILIGATQGKIIPKAGEWMNWVKVGFALLLLAVALLLIERVFISPVILLVWALWFMVVATWAWSWLGRGRMLTQALGLVAGIWAACLIIGAALGNDDSLHPLVSLSAAPTMVQSSSGQSIEGQLAGNNSATDKTVTTLAQLDAIIAANPKVVVDVTAEWCIECRIMDKNLFYSRPAQMQGWQLVKLDITETSADSKAILARYKLFGPPALLYYQDAQLVTQQVGEIGRQEFEQTLTALNK</sequence>
<proteinExistence type="predicted"/>
<organism evidence="11 12">
    <name type="scientific">Psychrobacter glacincola</name>
    <dbReference type="NCBI Taxonomy" id="56810"/>
    <lineage>
        <taxon>Bacteria</taxon>
        <taxon>Pseudomonadati</taxon>
        <taxon>Pseudomonadota</taxon>
        <taxon>Gammaproteobacteria</taxon>
        <taxon>Moraxellales</taxon>
        <taxon>Moraxellaceae</taxon>
        <taxon>Psychrobacter</taxon>
    </lineage>
</organism>
<dbReference type="Pfam" id="PF02683">
    <property type="entry name" value="DsbD_TM"/>
    <property type="match status" value="1"/>
</dbReference>
<keyword evidence="6 7" id="KW-0472">Membrane</keyword>
<dbReference type="PANTHER" id="PTHR32234:SF0">
    <property type="entry name" value="THIOL:DISULFIDE INTERCHANGE PROTEIN DSBD"/>
    <property type="match status" value="1"/>
</dbReference>
<dbReference type="SUPFAM" id="SSF74863">
    <property type="entry name" value="Thiol:disulfide interchange protein DsbD, N-terminal domain (DsbD-alpha)"/>
    <property type="match status" value="1"/>
</dbReference>